<gene>
    <name evidence="2" type="ORF">G0028_03530</name>
</gene>
<evidence type="ECO:0000313" key="2">
    <source>
        <dbReference type="EMBL" id="QOW45046.1"/>
    </source>
</evidence>
<feature type="chain" id="PRO_5032818937" description="RcnB family protein" evidence="1">
    <location>
        <begin position="24"/>
        <end position="168"/>
    </location>
</feature>
<keyword evidence="1" id="KW-0732">Signal</keyword>
<evidence type="ECO:0000256" key="1">
    <source>
        <dbReference type="SAM" id="SignalP"/>
    </source>
</evidence>
<protein>
    <recommendedName>
        <fullName evidence="4">RcnB family protein</fullName>
    </recommendedName>
</protein>
<dbReference type="EMBL" id="CP048659">
    <property type="protein sequence ID" value="QOW45046.1"/>
    <property type="molecule type" value="Genomic_DNA"/>
</dbReference>
<dbReference type="InterPro" id="IPR024572">
    <property type="entry name" value="RcnB"/>
</dbReference>
<reference evidence="2 3" key="1">
    <citation type="submission" date="2020-02" db="EMBL/GenBank/DDBJ databases">
        <title>Tigecycline-resistant Acinetobacter species from pigs and migratory birds.</title>
        <authorList>
            <person name="Chen C."/>
            <person name="Sun J."/>
            <person name="Liao X.-P."/>
            <person name="Liu Y.-H."/>
        </authorList>
    </citation>
    <scope>NUCLEOTIDE SEQUENCE [LARGE SCALE GENOMIC DNA]</scope>
    <source>
        <strain evidence="2 3">YH12207_T</strain>
    </source>
</reference>
<evidence type="ECO:0008006" key="4">
    <source>
        <dbReference type="Google" id="ProtNLM"/>
    </source>
</evidence>
<dbReference type="RefSeq" id="WP_180045255.1">
    <property type="nucleotide sequence ID" value="NZ_CP048659.1"/>
</dbReference>
<evidence type="ECO:0000313" key="3">
    <source>
        <dbReference type="Proteomes" id="UP000593966"/>
    </source>
</evidence>
<feature type="signal peptide" evidence="1">
    <location>
        <begin position="1"/>
        <end position="23"/>
    </location>
</feature>
<organism evidence="2 3">
    <name type="scientific">Acinetobacter piscicola</name>
    <dbReference type="NCBI Taxonomy" id="2006115"/>
    <lineage>
        <taxon>Bacteria</taxon>
        <taxon>Pseudomonadati</taxon>
        <taxon>Pseudomonadota</taxon>
        <taxon>Gammaproteobacteria</taxon>
        <taxon>Moraxellales</taxon>
        <taxon>Moraxellaceae</taxon>
        <taxon>Acinetobacter</taxon>
    </lineage>
</organism>
<dbReference type="Gene3D" id="3.10.450.160">
    <property type="entry name" value="inner membrane protein cigr"/>
    <property type="match status" value="1"/>
</dbReference>
<dbReference type="AlphaFoldDB" id="A0A7S7AGW6"/>
<accession>A0A7S7AGW6</accession>
<name>A0A7S7AGW6_9GAMM</name>
<sequence>MKNLFNLSVVTLMCSAFSTTLYADARDWTGYRSVERRQHQIPTQTYQYTDQNGLTQSKQIPIRPPQNYGQWGNSYPNYPHYPHQNYPRRPYPVYPPQNGVTIIYQQQFPTQTQSSGSSYGYVNGDGGRIESSQYMLISDWRRYGLPDPQVGMHWIYENGRYIQIPNDR</sequence>
<dbReference type="Pfam" id="PF11776">
    <property type="entry name" value="RcnB"/>
    <property type="match status" value="1"/>
</dbReference>
<dbReference type="Proteomes" id="UP000593966">
    <property type="component" value="Chromosome"/>
</dbReference>
<proteinExistence type="predicted"/>
<keyword evidence="3" id="KW-1185">Reference proteome</keyword>